<keyword evidence="1" id="KW-0378">Hydrolase</keyword>
<reference evidence="4" key="1">
    <citation type="submission" date="2016-10" db="EMBL/GenBank/DDBJ databases">
        <authorList>
            <person name="Varghese N."/>
            <person name="Submissions S."/>
        </authorList>
    </citation>
    <scope>NUCLEOTIDE SEQUENCE [LARGE SCALE GENOMIC DNA]</scope>
    <source>
        <strain evidence="4">DSM 22127</strain>
    </source>
</reference>
<dbReference type="EMBL" id="LT629757">
    <property type="protein sequence ID" value="SDT10197.1"/>
    <property type="molecule type" value="Genomic_DNA"/>
</dbReference>
<dbReference type="Proteomes" id="UP000198859">
    <property type="component" value="Chromosome I"/>
</dbReference>
<accession>A0A1H1XLU0</accession>
<organism evidence="3 4">
    <name type="scientific">Nocardioides scoriae</name>
    <dbReference type="NCBI Taxonomy" id="642780"/>
    <lineage>
        <taxon>Bacteria</taxon>
        <taxon>Bacillati</taxon>
        <taxon>Actinomycetota</taxon>
        <taxon>Actinomycetes</taxon>
        <taxon>Propionibacteriales</taxon>
        <taxon>Nocardioidaceae</taxon>
        <taxon>Nocardioides</taxon>
    </lineage>
</organism>
<evidence type="ECO:0000313" key="4">
    <source>
        <dbReference type="Proteomes" id="UP000198859"/>
    </source>
</evidence>
<name>A0A1H1XLU0_9ACTN</name>
<dbReference type="RefSeq" id="WP_091732398.1">
    <property type="nucleotide sequence ID" value="NZ_LT629757.1"/>
</dbReference>
<sequence>MIELPGFTVHDVDVPAPDLEPDATVRVRAQVGGSGPPVLLLHGYPQTHAMWHRVAPALAEHHTVVAADLRGYGDSAKPPGGGDHAAYSKRAMAADQAGLMAALGHERFAVVGHDRGARVAHRLCLDHPARVTRAAVLDVVPTRHVFGHVDRALAQTYEHWFFLSQEGDLPERMIGADPALYLRTKLGRWSADPDAFGERAVEEYVRCFSSPEAVHATCEDYRAAATIDLEHDEVDALAGHRVTAPLLALWGARGFVGSAYDVLGVWRAYADDVQGEALDCGHFLPEEAPGATTAALLGFLAGR</sequence>
<dbReference type="PRINTS" id="PR00412">
    <property type="entry name" value="EPOXHYDRLASE"/>
</dbReference>
<dbReference type="OrthoDB" id="9812774at2"/>
<dbReference type="InterPro" id="IPR000639">
    <property type="entry name" value="Epox_hydrolase-like"/>
</dbReference>
<evidence type="ECO:0000313" key="3">
    <source>
        <dbReference type="EMBL" id="SDT10197.1"/>
    </source>
</evidence>
<dbReference type="STRING" id="642780.SAMN04488570_3530"/>
<keyword evidence="4" id="KW-1185">Reference proteome</keyword>
<protein>
    <submittedName>
        <fullName evidence="3">Haloacetate dehalogenase</fullName>
    </submittedName>
</protein>
<dbReference type="InterPro" id="IPR029058">
    <property type="entry name" value="AB_hydrolase_fold"/>
</dbReference>
<gene>
    <name evidence="3" type="ORF">SAMN04488570_3530</name>
</gene>
<dbReference type="PANTHER" id="PTHR43329">
    <property type="entry name" value="EPOXIDE HYDROLASE"/>
    <property type="match status" value="1"/>
</dbReference>
<evidence type="ECO:0000259" key="2">
    <source>
        <dbReference type="Pfam" id="PF00561"/>
    </source>
</evidence>
<feature type="domain" description="AB hydrolase-1" evidence="2">
    <location>
        <begin position="36"/>
        <end position="289"/>
    </location>
</feature>
<dbReference type="Pfam" id="PF00561">
    <property type="entry name" value="Abhydrolase_1"/>
    <property type="match status" value="1"/>
</dbReference>
<dbReference type="SUPFAM" id="SSF53474">
    <property type="entry name" value="alpha/beta-Hydrolases"/>
    <property type="match status" value="1"/>
</dbReference>
<dbReference type="GO" id="GO:0016787">
    <property type="term" value="F:hydrolase activity"/>
    <property type="evidence" value="ECO:0007669"/>
    <property type="project" value="UniProtKB-KW"/>
</dbReference>
<dbReference type="AlphaFoldDB" id="A0A1H1XLU0"/>
<evidence type="ECO:0000256" key="1">
    <source>
        <dbReference type="ARBA" id="ARBA00022801"/>
    </source>
</evidence>
<proteinExistence type="predicted"/>
<dbReference type="Gene3D" id="3.40.50.1820">
    <property type="entry name" value="alpha/beta hydrolase"/>
    <property type="match status" value="1"/>
</dbReference>
<dbReference type="InterPro" id="IPR000073">
    <property type="entry name" value="AB_hydrolase_1"/>
</dbReference>